<evidence type="ECO:0000259" key="2">
    <source>
        <dbReference type="Pfam" id="PF00534"/>
    </source>
</evidence>
<dbReference type="InterPro" id="IPR028098">
    <property type="entry name" value="Glyco_trans_4-like_N"/>
</dbReference>
<comment type="caution">
    <text evidence="4">The sequence shown here is derived from an EMBL/GenBank/DDBJ whole genome shotgun (WGS) entry which is preliminary data.</text>
</comment>
<organism evidence="4 5">
    <name type="scientific">Amazonocrinis nigriterrae CENA67</name>
    <dbReference type="NCBI Taxonomy" id="2794033"/>
    <lineage>
        <taxon>Bacteria</taxon>
        <taxon>Bacillati</taxon>
        <taxon>Cyanobacteriota</taxon>
        <taxon>Cyanophyceae</taxon>
        <taxon>Nostocales</taxon>
        <taxon>Nostocaceae</taxon>
        <taxon>Amazonocrinis</taxon>
        <taxon>Amazonocrinis nigriterrae</taxon>
    </lineage>
</organism>
<reference evidence="4 5" key="1">
    <citation type="journal article" date="2021" name="Int. J. Syst. Evol. Microbiol.">
        <title>Amazonocrinis nigriterrae gen. nov., sp. nov., Atlanticothrix silvestris gen. nov., sp. nov. and Dendronalium phyllosphericum gen. nov., sp. nov., nostocacean cyanobacteria from Brazilian environments.</title>
        <authorList>
            <person name="Alvarenga D.O."/>
            <person name="Andreote A.P.D."/>
            <person name="Branco L.H.Z."/>
            <person name="Delbaje E."/>
            <person name="Cruz R.B."/>
            <person name="Varani A.M."/>
            <person name="Fiore M.F."/>
        </authorList>
    </citation>
    <scope>NUCLEOTIDE SEQUENCE [LARGE SCALE GENOMIC DNA]</scope>
    <source>
        <strain evidence="4 5">CENA67</strain>
    </source>
</reference>
<keyword evidence="5" id="KW-1185">Reference proteome</keyword>
<sequence>MDNSINQKEIVSKSLVDKQRIAIISDHGDPSTETGVEEAGGQNVYVRQLGEMLPTFGWWVDIFTRKIKKEDPMIVQNSPYCRTIRLVAGPEKFIPRDQIFDYMPEFVSAFEAFRKQENIYYPIVHTNYWLSAWVGLKLKNLTDIKLVHTYLSLGTVKYEAALKYKTLTQLPEIAETRLKVEQQILEQADCVVVNSLQEKKDLRNLVSQKGCIKLIPLGTSLDRFHPILQSEARTKLGLNLTEQIVLYVGRFDPRKGIETMVRACAQSQARLTGNLRLVIVGGSCSDRIDELERKRIEQTVQEVGLSEKTLFVGRVDHHILPLYYACADVCLIPSHYEMFGLVAIEAMACGIPVIASDVGGLKYTVVHEETGLLIPSQNIKLFAEAIDQILANKVWAKQLSINASNRVHKYFNLTTTVGQLNSLYNELLAQKVELTLTT</sequence>
<dbReference type="PANTHER" id="PTHR46401:SF2">
    <property type="entry name" value="GLYCOSYLTRANSFERASE WBBK-RELATED"/>
    <property type="match status" value="1"/>
</dbReference>
<gene>
    <name evidence="4" type="ORF">I8748_05880</name>
</gene>
<feature type="domain" description="Glycosyltransferase subfamily 4-like N-terminal" evidence="3">
    <location>
        <begin position="40"/>
        <end position="223"/>
    </location>
</feature>
<dbReference type="Proteomes" id="UP000632766">
    <property type="component" value="Unassembled WGS sequence"/>
</dbReference>
<evidence type="ECO:0000313" key="5">
    <source>
        <dbReference type="Proteomes" id="UP000632766"/>
    </source>
</evidence>
<dbReference type="PANTHER" id="PTHR46401">
    <property type="entry name" value="GLYCOSYLTRANSFERASE WBBK-RELATED"/>
    <property type="match status" value="1"/>
</dbReference>
<proteinExistence type="predicted"/>
<dbReference type="InterPro" id="IPR001296">
    <property type="entry name" value="Glyco_trans_1"/>
</dbReference>
<evidence type="ECO:0000256" key="1">
    <source>
        <dbReference type="ARBA" id="ARBA00022679"/>
    </source>
</evidence>
<dbReference type="Pfam" id="PF13439">
    <property type="entry name" value="Glyco_transf_4"/>
    <property type="match status" value="1"/>
</dbReference>
<dbReference type="GO" id="GO:0009103">
    <property type="term" value="P:lipopolysaccharide biosynthetic process"/>
    <property type="evidence" value="ECO:0007669"/>
    <property type="project" value="TreeGrafter"/>
</dbReference>
<dbReference type="AlphaFoldDB" id="A0A8J7HL91"/>
<evidence type="ECO:0000259" key="3">
    <source>
        <dbReference type="Pfam" id="PF13439"/>
    </source>
</evidence>
<keyword evidence="1" id="KW-0808">Transferase</keyword>
<dbReference type="GO" id="GO:0016757">
    <property type="term" value="F:glycosyltransferase activity"/>
    <property type="evidence" value="ECO:0007669"/>
    <property type="project" value="InterPro"/>
</dbReference>
<dbReference type="Gene3D" id="3.40.50.2000">
    <property type="entry name" value="Glycogen Phosphorylase B"/>
    <property type="match status" value="2"/>
</dbReference>
<dbReference type="RefSeq" id="WP_198123716.1">
    <property type="nucleotide sequence ID" value="NZ_JAECZC010000007.1"/>
</dbReference>
<name>A0A8J7HL91_9NOST</name>
<dbReference type="Pfam" id="PF00534">
    <property type="entry name" value="Glycos_transf_1"/>
    <property type="match status" value="1"/>
</dbReference>
<dbReference type="EMBL" id="JAECZC010000007">
    <property type="protein sequence ID" value="MBH8561712.1"/>
    <property type="molecule type" value="Genomic_DNA"/>
</dbReference>
<evidence type="ECO:0000313" key="4">
    <source>
        <dbReference type="EMBL" id="MBH8561712.1"/>
    </source>
</evidence>
<dbReference type="SUPFAM" id="SSF53756">
    <property type="entry name" value="UDP-Glycosyltransferase/glycogen phosphorylase"/>
    <property type="match status" value="1"/>
</dbReference>
<feature type="domain" description="Glycosyl transferase family 1" evidence="2">
    <location>
        <begin position="231"/>
        <end position="404"/>
    </location>
</feature>
<protein>
    <submittedName>
        <fullName evidence="4">Glycosyltransferase</fullName>
    </submittedName>
</protein>
<accession>A0A8J7HL91</accession>